<reference evidence="2 3" key="1">
    <citation type="submission" date="2018-10" db="EMBL/GenBank/DDBJ databases">
        <authorList>
            <person name="Li J."/>
        </authorList>
    </citation>
    <scope>NUCLEOTIDE SEQUENCE [LARGE SCALE GENOMIC DNA]</scope>
    <source>
        <strain evidence="2 3">ZD1-4</strain>
    </source>
</reference>
<dbReference type="NCBIfam" id="TIGR00199">
    <property type="entry name" value="PncC_domain"/>
    <property type="match status" value="1"/>
</dbReference>
<dbReference type="InterPro" id="IPR008136">
    <property type="entry name" value="CinA_C"/>
</dbReference>
<evidence type="ECO:0000259" key="1">
    <source>
        <dbReference type="Pfam" id="PF02464"/>
    </source>
</evidence>
<dbReference type="RefSeq" id="WP_121658512.1">
    <property type="nucleotide sequence ID" value="NZ_BMEK01000001.1"/>
</dbReference>
<organism evidence="2 3">
    <name type="scientific">Mycetocola zhadangensis</name>
    <dbReference type="NCBI Taxonomy" id="1164595"/>
    <lineage>
        <taxon>Bacteria</taxon>
        <taxon>Bacillati</taxon>
        <taxon>Actinomycetota</taxon>
        <taxon>Actinomycetes</taxon>
        <taxon>Micrococcales</taxon>
        <taxon>Microbacteriaceae</taxon>
        <taxon>Mycetocola</taxon>
    </lineage>
</organism>
<evidence type="ECO:0000313" key="3">
    <source>
        <dbReference type="Proteomes" id="UP000282460"/>
    </source>
</evidence>
<dbReference type="InterPro" id="IPR036653">
    <property type="entry name" value="CinA-like_C"/>
</dbReference>
<gene>
    <name evidence="2" type="ORF">D9V28_04780</name>
</gene>
<comment type="caution">
    <text evidence="2">The sequence shown here is derived from an EMBL/GenBank/DDBJ whole genome shotgun (WGS) entry which is preliminary data.</text>
</comment>
<dbReference type="AlphaFoldDB" id="A0A3L7J692"/>
<sequence length="173" mass="17722">MTAPDSPSSADQARELAESIAARIEGSTLHIAIAESLTGGQLSMRLAAAANSSSWFAGSLVAYMTETKHRVLGLSPGPVVSARAAEEMAAGIAKLTGANLALSITGVGGPDEQDGCEVGTVFIGLRSPHGEIYVAERMLGGSPEEIVESAVVASLRLLDARVDALASAHPTRR</sequence>
<dbReference type="SUPFAM" id="SSF142433">
    <property type="entry name" value="CinA-like"/>
    <property type="match status" value="1"/>
</dbReference>
<dbReference type="Gene3D" id="3.90.950.20">
    <property type="entry name" value="CinA-like"/>
    <property type="match status" value="1"/>
</dbReference>
<feature type="domain" description="CinA C-terminal" evidence="1">
    <location>
        <begin position="15"/>
        <end position="159"/>
    </location>
</feature>
<dbReference type="EMBL" id="RCWJ01000001">
    <property type="protein sequence ID" value="RLQ86153.1"/>
    <property type="molecule type" value="Genomic_DNA"/>
</dbReference>
<protein>
    <submittedName>
        <fullName evidence="2">CinA family protein</fullName>
    </submittedName>
</protein>
<dbReference type="Pfam" id="PF02464">
    <property type="entry name" value="CinA"/>
    <property type="match status" value="1"/>
</dbReference>
<dbReference type="Proteomes" id="UP000282460">
    <property type="component" value="Unassembled WGS sequence"/>
</dbReference>
<keyword evidence="3" id="KW-1185">Reference proteome</keyword>
<name>A0A3L7J692_9MICO</name>
<dbReference type="OrthoDB" id="1253990at2"/>
<evidence type="ECO:0000313" key="2">
    <source>
        <dbReference type="EMBL" id="RLQ86153.1"/>
    </source>
</evidence>
<accession>A0A3L7J692</accession>
<proteinExistence type="predicted"/>